<sequence>MADLKCTSSATARIIGPIQTSSEEAEVDLTTKKKNREQKGKAEVPYKKEEKANEMVTGNKRLEKSNKDVVVRGGKLKGDVTKKWKRTKETVKDVKIKIKKCRKDREGRRVRTEDK</sequence>
<proteinExistence type="predicted"/>
<comment type="caution">
    <text evidence="2">The sequence shown here is derived from an EMBL/GenBank/DDBJ whole genome shotgun (WGS) entry which is preliminary data.</text>
</comment>
<gene>
    <name evidence="2" type="ORF">RUM43_012842</name>
</gene>
<dbReference type="Proteomes" id="UP001372834">
    <property type="component" value="Unassembled WGS sequence"/>
</dbReference>
<dbReference type="AlphaFoldDB" id="A0AAN8PIP5"/>
<name>A0AAN8PIP5_POLSC</name>
<evidence type="ECO:0000313" key="3">
    <source>
        <dbReference type="Proteomes" id="UP001372834"/>
    </source>
</evidence>
<feature type="region of interest" description="Disordered" evidence="1">
    <location>
        <begin position="23"/>
        <end position="44"/>
    </location>
</feature>
<protein>
    <submittedName>
        <fullName evidence="2">Uncharacterized protein</fullName>
    </submittedName>
</protein>
<dbReference type="EMBL" id="JAWJWE010000006">
    <property type="protein sequence ID" value="KAK6633099.1"/>
    <property type="molecule type" value="Genomic_DNA"/>
</dbReference>
<organism evidence="2 3">
    <name type="scientific">Polyplax serrata</name>
    <name type="common">Common mouse louse</name>
    <dbReference type="NCBI Taxonomy" id="468196"/>
    <lineage>
        <taxon>Eukaryota</taxon>
        <taxon>Metazoa</taxon>
        <taxon>Ecdysozoa</taxon>
        <taxon>Arthropoda</taxon>
        <taxon>Hexapoda</taxon>
        <taxon>Insecta</taxon>
        <taxon>Pterygota</taxon>
        <taxon>Neoptera</taxon>
        <taxon>Paraneoptera</taxon>
        <taxon>Psocodea</taxon>
        <taxon>Troctomorpha</taxon>
        <taxon>Phthiraptera</taxon>
        <taxon>Anoplura</taxon>
        <taxon>Polyplacidae</taxon>
        <taxon>Polyplax</taxon>
    </lineage>
</organism>
<evidence type="ECO:0000313" key="2">
    <source>
        <dbReference type="EMBL" id="KAK6633099.1"/>
    </source>
</evidence>
<reference evidence="2 3" key="1">
    <citation type="submission" date="2023-10" db="EMBL/GenBank/DDBJ databases">
        <title>Genomes of two closely related lineages of the louse Polyplax serrata with different host specificities.</title>
        <authorList>
            <person name="Martinu J."/>
            <person name="Tarabai H."/>
            <person name="Stefka J."/>
            <person name="Hypsa V."/>
        </authorList>
    </citation>
    <scope>NUCLEOTIDE SEQUENCE [LARGE SCALE GENOMIC DNA]</scope>
    <source>
        <strain evidence="2">HR10_N</strain>
    </source>
</reference>
<evidence type="ECO:0000256" key="1">
    <source>
        <dbReference type="SAM" id="MobiDB-lite"/>
    </source>
</evidence>
<accession>A0AAN8PIP5</accession>